<dbReference type="EMBL" id="JAYGIE010000114">
    <property type="protein sequence ID" value="MEA5480234.1"/>
    <property type="molecule type" value="Genomic_DNA"/>
</dbReference>
<gene>
    <name evidence="1" type="ORF">VB774_21595</name>
</gene>
<name>A0ABU5TPN8_9CYAN</name>
<proteinExistence type="predicted"/>
<dbReference type="Proteomes" id="UP001301388">
    <property type="component" value="Unassembled WGS sequence"/>
</dbReference>
<dbReference type="RefSeq" id="WP_323263285.1">
    <property type="nucleotide sequence ID" value="NZ_JAYGIE010000114.1"/>
</dbReference>
<sequence length="40" mass="4299">MMLDHLSPSEVTALELATGVPIAYELDVTGEVVIKTILND</sequence>
<organism evidence="1 2">
    <name type="scientific">Pseudanabaena galeata UHCC 0370</name>
    <dbReference type="NCBI Taxonomy" id="3110310"/>
    <lineage>
        <taxon>Bacteria</taxon>
        <taxon>Bacillati</taxon>
        <taxon>Cyanobacteriota</taxon>
        <taxon>Cyanophyceae</taxon>
        <taxon>Pseudanabaenales</taxon>
        <taxon>Pseudanabaenaceae</taxon>
        <taxon>Pseudanabaena</taxon>
    </lineage>
</organism>
<accession>A0ABU5TPN8</accession>
<protein>
    <submittedName>
        <fullName evidence="1">Uncharacterized protein</fullName>
    </submittedName>
</protein>
<reference evidence="1 2" key="1">
    <citation type="submission" date="2023-12" db="EMBL/GenBank/DDBJ databases">
        <title>Baltic Sea Cyanobacteria.</title>
        <authorList>
            <person name="Delbaje E."/>
            <person name="Fewer D.P."/>
            <person name="Shishido T.K."/>
        </authorList>
    </citation>
    <scope>NUCLEOTIDE SEQUENCE [LARGE SCALE GENOMIC DNA]</scope>
    <source>
        <strain evidence="1 2">UHCC 0370</strain>
    </source>
</reference>
<evidence type="ECO:0000313" key="1">
    <source>
        <dbReference type="EMBL" id="MEA5480234.1"/>
    </source>
</evidence>
<evidence type="ECO:0000313" key="2">
    <source>
        <dbReference type="Proteomes" id="UP001301388"/>
    </source>
</evidence>
<keyword evidence="2" id="KW-1185">Reference proteome</keyword>
<comment type="caution">
    <text evidence="1">The sequence shown here is derived from an EMBL/GenBank/DDBJ whole genome shotgun (WGS) entry which is preliminary data.</text>
</comment>